<reference evidence="7 8" key="1">
    <citation type="submission" date="2019-07" db="EMBL/GenBank/DDBJ databases">
        <title>Quadrisphaera sp. strain DD2A genome sequencing and assembly.</title>
        <authorList>
            <person name="Kim I."/>
        </authorList>
    </citation>
    <scope>NUCLEOTIDE SEQUENCE [LARGE SCALE GENOMIC DNA]</scope>
    <source>
        <strain evidence="7 8">DD2A</strain>
    </source>
</reference>
<comment type="caution">
    <text evidence="7">The sequence shown here is derived from an EMBL/GenBank/DDBJ whole genome shotgun (WGS) entry which is preliminary data.</text>
</comment>
<evidence type="ECO:0000256" key="4">
    <source>
        <dbReference type="ARBA" id="ARBA00023125"/>
    </source>
</evidence>
<keyword evidence="4" id="KW-0238">DNA-binding</keyword>
<gene>
    <name evidence="7" type="ORF">FMM08_22685</name>
</gene>
<evidence type="ECO:0000256" key="2">
    <source>
        <dbReference type="ARBA" id="ARBA00010961"/>
    </source>
</evidence>
<protein>
    <submittedName>
        <fullName evidence="7">Uncharacterized protein</fullName>
    </submittedName>
</protein>
<feature type="region of interest" description="Disordered" evidence="6">
    <location>
        <begin position="38"/>
        <end position="63"/>
    </location>
</feature>
<comment type="similarity">
    <text evidence="2">Belongs to the transposase mutator family.</text>
</comment>
<keyword evidence="5" id="KW-0233">DNA recombination</keyword>
<evidence type="ECO:0000256" key="6">
    <source>
        <dbReference type="SAM" id="MobiDB-lite"/>
    </source>
</evidence>
<dbReference type="GO" id="GO:0003677">
    <property type="term" value="F:DNA binding"/>
    <property type="evidence" value="ECO:0007669"/>
    <property type="project" value="UniProtKB-KW"/>
</dbReference>
<dbReference type="Proteomes" id="UP000321234">
    <property type="component" value="Unassembled WGS sequence"/>
</dbReference>
<keyword evidence="3" id="KW-0815">Transposition</keyword>
<evidence type="ECO:0000256" key="3">
    <source>
        <dbReference type="ARBA" id="ARBA00022578"/>
    </source>
</evidence>
<keyword evidence="8" id="KW-1185">Reference proteome</keyword>
<sequence>VHFARNLLAHVAKADGEVVTAAYRTVFAQPTAAGVQSQWDSDVTPLRRTPASVSGTAVRSPAG</sequence>
<evidence type="ECO:0000313" key="8">
    <source>
        <dbReference type="Proteomes" id="UP000321234"/>
    </source>
</evidence>
<organism evidence="7 8">
    <name type="scientific">Quadrisphaera setariae</name>
    <dbReference type="NCBI Taxonomy" id="2593304"/>
    <lineage>
        <taxon>Bacteria</taxon>
        <taxon>Bacillati</taxon>
        <taxon>Actinomycetota</taxon>
        <taxon>Actinomycetes</taxon>
        <taxon>Kineosporiales</taxon>
        <taxon>Kineosporiaceae</taxon>
        <taxon>Quadrisphaera</taxon>
    </lineage>
</organism>
<dbReference type="Pfam" id="PF00872">
    <property type="entry name" value="Transposase_mut"/>
    <property type="match status" value="1"/>
</dbReference>
<evidence type="ECO:0000256" key="5">
    <source>
        <dbReference type="ARBA" id="ARBA00023172"/>
    </source>
</evidence>
<comment type="function">
    <text evidence="1">Required for the transposition of the insertion element.</text>
</comment>
<proteinExistence type="inferred from homology"/>
<name>A0A5C8Z216_9ACTN</name>
<accession>A0A5C8Z216</accession>
<evidence type="ECO:0000256" key="1">
    <source>
        <dbReference type="ARBA" id="ARBA00002190"/>
    </source>
</evidence>
<dbReference type="EMBL" id="VKAC01000027">
    <property type="protein sequence ID" value="TXR51261.1"/>
    <property type="molecule type" value="Genomic_DNA"/>
</dbReference>
<evidence type="ECO:0000313" key="7">
    <source>
        <dbReference type="EMBL" id="TXR51261.1"/>
    </source>
</evidence>
<dbReference type="InterPro" id="IPR001207">
    <property type="entry name" value="Transposase_mutator"/>
</dbReference>
<feature type="non-terminal residue" evidence="7">
    <location>
        <position position="1"/>
    </location>
</feature>
<dbReference type="GO" id="GO:0006313">
    <property type="term" value="P:DNA transposition"/>
    <property type="evidence" value="ECO:0007669"/>
    <property type="project" value="InterPro"/>
</dbReference>
<dbReference type="AlphaFoldDB" id="A0A5C8Z216"/>
<dbReference type="GO" id="GO:0004803">
    <property type="term" value="F:transposase activity"/>
    <property type="evidence" value="ECO:0007669"/>
    <property type="project" value="InterPro"/>
</dbReference>